<accession>G0NYL2</accession>
<dbReference type="Proteomes" id="UP000008068">
    <property type="component" value="Unassembled WGS sequence"/>
</dbReference>
<proteinExistence type="predicted"/>
<dbReference type="AlphaFoldDB" id="G0NYL2"/>
<keyword evidence="2" id="KW-1185">Reference proteome</keyword>
<evidence type="ECO:0000313" key="1">
    <source>
        <dbReference type="EMBL" id="EGT40102.1"/>
    </source>
</evidence>
<dbReference type="EMBL" id="GL379981">
    <property type="protein sequence ID" value="EGT40102.1"/>
    <property type="molecule type" value="Genomic_DNA"/>
</dbReference>
<reference evidence="2" key="1">
    <citation type="submission" date="2011-07" db="EMBL/GenBank/DDBJ databases">
        <authorList>
            <consortium name="Caenorhabditis brenneri Sequencing and Analysis Consortium"/>
            <person name="Wilson R.K."/>
        </authorList>
    </citation>
    <scope>NUCLEOTIDE SEQUENCE [LARGE SCALE GENOMIC DNA]</scope>
    <source>
        <strain evidence="2">PB2801</strain>
    </source>
</reference>
<dbReference type="InParanoid" id="G0NYL2"/>
<sequence>MEPEDSTGFWNKVYSPLHASTVAKEQTLLAPMDKPVRKPKMSINELNQKDGLSFDNYLKKLQEKNEVA</sequence>
<dbReference type="HOGENOM" id="CLU_2796217_0_0_1"/>
<protein>
    <submittedName>
        <fullName evidence="1">Uncharacterized protein</fullName>
    </submittedName>
</protein>
<evidence type="ECO:0000313" key="2">
    <source>
        <dbReference type="Proteomes" id="UP000008068"/>
    </source>
</evidence>
<gene>
    <name evidence="1" type="ORF">CAEBREN_10034</name>
</gene>
<name>G0NYL2_CAEBE</name>
<organism evidence="2">
    <name type="scientific">Caenorhabditis brenneri</name>
    <name type="common">Nematode worm</name>
    <dbReference type="NCBI Taxonomy" id="135651"/>
    <lineage>
        <taxon>Eukaryota</taxon>
        <taxon>Metazoa</taxon>
        <taxon>Ecdysozoa</taxon>
        <taxon>Nematoda</taxon>
        <taxon>Chromadorea</taxon>
        <taxon>Rhabditida</taxon>
        <taxon>Rhabditina</taxon>
        <taxon>Rhabditomorpha</taxon>
        <taxon>Rhabditoidea</taxon>
        <taxon>Rhabditidae</taxon>
        <taxon>Peloderinae</taxon>
        <taxon>Caenorhabditis</taxon>
    </lineage>
</organism>